<protein>
    <submittedName>
        <fullName evidence="2">Uncharacterized protein</fullName>
    </submittedName>
</protein>
<sequence>MAATGGHGCFGNGGQGKRVESARRSPWSSVACSGRLEADQSDGNDGEVVTATAEKTRDGELDDGLGDSSMEGLYTNLGSLSMMCE</sequence>
<proteinExistence type="predicted"/>
<gene>
    <name evidence="2" type="ORF">TRIUR3_24860</name>
</gene>
<reference evidence="2" key="1">
    <citation type="journal article" date="2013" name="Nature">
        <title>Draft genome of the wheat A-genome progenitor Triticum urartu.</title>
        <authorList>
            <person name="Ling H.Q."/>
            <person name="Zhao S."/>
            <person name="Liu D."/>
            <person name="Wang J."/>
            <person name="Sun H."/>
            <person name="Zhang C."/>
            <person name="Fan H."/>
            <person name="Li D."/>
            <person name="Dong L."/>
            <person name="Tao Y."/>
            <person name="Gao C."/>
            <person name="Wu H."/>
            <person name="Li Y."/>
            <person name="Cui Y."/>
            <person name="Guo X."/>
            <person name="Zheng S."/>
            <person name="Wang B."/>
            <person name="Yu K."/>
            <person name="Liang Q."/>
            <person name="Yang W."/>
            <person name="Lou X."/>
            <person name="Chen J."/>
            <person name="Feng M."/>
            <person name="Jian J."/>
            <person name="Zhang X."/>
            <person name="Luo G."/>
            <person name="Jiang Y."/>
            <person name="Liu J."/>
            <person name="Wang Z."/>
            <person name="Sha Y."/>
            <person name="Zhang B."/>
            <person name="Wu H."/>
            <person name="Tang D."/>
            <person name="Shen Q."/>
            <person name="Xue P."/>
            <person name="Zou S."/>
            <person name="Wang X."/>
            <person name="Liu X."/>
            <person name="Wang F."/>
            <person name="Yang Y."/>
            <person name="An X."/>
            <person name="Dong Z."/>
            <person name="Zhang K."/>
            <person name="Zhang X."/>
            <person name="Luo M.C."/>
            <person name="Dvorak J."/>
            <person name="Tong Y."/>
            <person name="Wang J."/>
            <person name="Yang H."/>
            <person name="Li Z."/>
            <person name="Wang D."/>
            <person name="Zhang A."/>
            <person name="Wang J."/>
        </authorList>
    </citation>
    <scope>NUCLEOTIDE SEQUENCE</scope>
</reference>
<organism evidence="2">
    <name type="scientific">Triticum urartu</name>
    <name type="common">Red wild einkorn</name>
    <name type="synonym">Crithodium urartu</name>
    <dbReference type="NCBI Taxonomy" id="4572"/>
    <lineage>
        <taxon>Eukaryota</taxon>
        <taxon>Viridiplantae</taxon>
        <taxon>Streptophyta</taxon>
        <taxon>Embryophyta</taxon>
        <taxon>Tracheophyta</taxon>
        <taxon>Spermatophyta</taxon>
        <taxon>Magnoliopsida</taxon>
        <taxon>Liliopsida</taxon>
        <taxon>Poales</taxon>
        <taxon>Poaceae</taxon>
        <taxon>BOP clade</taxon>
        <taxon>Pooideae</taxon>
        <taxon>Triticodae</taxon>
        <taxon>Triticeae</taxon>
        <taxon>Triticinae</taxon>
        <taxon>Triticum</taxon>
    </lineage>
</organism>
<evidence type="ECO:0000313" key="2">
    <source>
        <dbReference type="EMBL" id="EMS55926.1"/>
    </source>
</evidence>
<accession>M7Z8J9</accession>
<dbReference type="EMBL" id="KD165141">
    <property type="protein sequence ID" value="EMS55926.1"/>
    <property type="molecule type" value="Genomic_DNA"/>
</dbReference>
<name>M7Z8J9_TRIUA</name>
<feature type="compositionally biased region" description="Gly residues" evidence="1">
    <location>
        <begin position="1"/>
        <end position="16"/>
    </location>
</feature>
<evidence type="ECO:0000256" key="1">
    <source>
        <dbReference type="SAM" id="MobiDB-lite"/>
    </source>
</evidence>
<feature type="region of interest" description="Disordered" evidence="1">
    <location>
        <begin position="1"/>
        <end position="70"/>
    </location>
</feature>
<dbReference type="AlphaFoldDB" id="M7Z8J9"/>